<accession>A0ABM1DUR7</accession>
<dbReference type="CDD" id="cd00154">
    <property type="entry name" value="Rab"/>
    <property type="match status" value="1"/>
</dbReference>
<dbReference type="Gene3D" id="3.40.50.300">
    <property type="entry name" value="P-loop containing nucleotide triphosphate hydrolases"/>
    <property type="match status" value="1"/>
</dbReference>
<evidence type="ECO:0000313" key="3">
    <source>
        <dbReference type="Proteomes" id="UP000695022"/>
    </source>
</evidence>
<evidence type="ECO:0000256" key="2">
    <source>
        <dbReference type="ARBA" id="ARBA00023134"/>
    </source>
</evidence>
<dbReference type="GeneID" id="106806313"/>
<dbReference type="SMART" id="SM00173">
    <property type="entry name" value="RAS"/>
    <property type="match status" value="1"/>
</dbReference>
<keyword evidence="1" id="KW-0547">Nucleotide-binding</keyword>
<dbReference type="SUPFAM" id="SSF52540">
    <property type="entry name" value="P-loop containing nucleoside triphosphate hydrolases"/>
    <property type="match status" value="1"/>
</dbReference>
<protein>
    <submittedName>
        <fullName evidence="4">Ras and EF-hand domain-containing protein homolog</fullName>
    </submittedName>
</protein>
<keyword evidence="2" id="KW-0342">GTP-binding</keyword>
<dbReference type="InterPro" id="IPR027417">
    <property type="entry name" value="P-loop_NTPase"/>
</dbReference>
<dbReference type="InterPro" id="IPR001806">
    <property type="entry name" value="Small_GTPase"/>
</dbReference>
<evidence type="ECO:0000256" key="1">
    <source>
        <dbReference type="ARBA" id="ARBA00022741"/>
    </source>
</evidence>
<dbReference type="PROSITE" id="PS51421">
    <property type="entry name" value="RAS"/>
    <property type="match status" value="1"/>
</dbReference>
<sequence length="151" mass="16906">MLVDDVLVVLQLWDTAGQERFRSVTKQYFRKADGVVIMYDVTSEKTLISMRHWMASIQDSVGAGTVITLIGNKTDLAQDDRPVSYKDGARLADEYGYLFYETSVKTGDNVIESITGLALLLKDKEDKQIERTMLDLTTVTPESSLPCCNKS</sequence>
<dbReference type="RefSeq" id="XP_014663688.1">
    <property type="nucleotide sequence ID" value="XM_014808202.1"/>
</dbReference>
<dbReference type="SMART" id="SM00175">
    <property type="entry name" value="RAB"/>
    <property type="match status" value="1"/>
</dbReference>
<dbReference type="InterPro" id="IPR050227">
    <property type="entry name" value="Rab"/>
</dbReference>
<dbReference type="PROSITE" id="PS51419">
    <property type="entry name" value="RAB"/>
    <property type="match status" value="1"/>
</dbReference>
<dbReference type="PRINTS" id="PR00449">
    <property type="entry name" value="RASTRNSFRMNG"/>
</dbReference>
<keyword evidence="3" id="KW-1185">Reference proteome</keyword>
<proteinExistence type="predicted"/>
<evidence type="ECO:0000313" key="4">
    <source>
        <dbReference type="RefSeq" id="XP_014663688.1"/>
    </source>
</evidence>
<dbReference type="Proteomes" id="UP000695022">
    <property type="component" value="Unplaced"/>
</dbReference>
<organism evidence="3 4">
    <name type="scientific">Priapulus caudatus</name>
    <name type="common">Priapulid worm</name>
    <dbReference type="NCBI Taxonomy" id="37621"/>
    <lineage>
        <taxon>Eukaryota</taxon>
        <taxon>Metazoa</taxon>
        <taxon>Ecdysozoa</taxon>
        <taxon>Scalidophora</taxon>
        <taxon>Priapulida</taxon>
        <taxon>Priapulimorpha</taxon>
        <taxon>Priapulimorphida</taxon>
        <taxon>Priapulidae</taxon>
        <taxon>Priapulus</taxon>
    </lineage>
</organism>
<dbReference type="Pfam" id="PF00071">
    <property type="entry name" value="Ras"/>
    <property type="match status" value="1"/>
</dbReference>
<gene>
    <name evidence="4" type="primary">LOC106806313</name>
</gene>
<dbReference type="NCBIfam" id="TIGR00231">
    <property type="entry name" value="small_GTP"/>
    <property type="match status" value="1"/>
</dbReference>
<dbReference type="SMART" id="SM00174">
    <property type="entry name" value="RHO"/>
    <property type="match status" value="1"/>
</dbReference>
<name>A0ABM1DUR7_PRICU</name>
<dbReference type="PANTHER" id="PTHR47977">
    <property type="entry name" value="RAS-RELATED PROTEIN RAB"/>
    <property type="match status" value="1"/>
</dbReference>
<reference evidence="4" key="1">
    <citation type="submission" date="2025-08" db="UniProtKB">
        <authorList>
            <consortium name="RefSeq"/>
        </authorList>
    </citation>
    <scope>IDENTIFICATION</scope>
</reference>
<dbReference type="InterPro" id="IPR005225">
    <property type="entry name" value="Small_GTP-bd"/>
</dbReference>